<dbReference type="AlphaFoldDB" id="A0A194QNY8"/>
<sequence>MPDWRYNVLSTSEAFLDGAGPPRDPLVSSYPRRADRTRPVHTCPYTTIFLGSRSHVPYRLPAHSENGDPFADAYSVDRSSNLTDTSSFARYEDCRPQIDETLSEENDQVYSDEKTDENLPLQVQKVPYTSSVYYISAKTETLNKDGQGTDLFLVEASESDALSSCTCDSFERCEFDCRDFEPFSDTCCCDPLSDGVCSRSPKVVESPEDFCDKTVDEDGASARSDMDGLDLTLFEPAPTESNQCEGQPSTRSAGSAATGLCGVLYAVSDSGNGELNEQFLINQTERNWR</sequence>
<dbReference type="InParanoid" id="A0A194QNY8"/>
<dbReference type="EMBL" id="KQ461195">
    <property type="protein sequence ID" value="KPJ06690.1"/>
    <property type="molecule type" value="Genomic_DNA"/>
</dbReference>
<dbReference type="Proteomes" id="UP000053240">
    <property type="component" value="Unassembled WGS sequence"/>
</dbReference>
<organism evidence="1 2">
    <name type="scientific">Papilio machaon</name>
    <name type="common">Old World swallowtail butterfly</name>
    <dbReference type="NCBI Taxonomy" id="76193"/>
    <lineage>
        <taxon>Eukaryota</taxon>
        <taxon>Metazoa</taxon>
        <taxon>Ecdysozoa</taxon>
        <taxon>Arthropoda</taxon>
        <taxon>Hexapoda</taxon>
        <taxon>Insecta</taxon>
        <taxon>Pterygota</taxon>
        <taxon>Neoptera</taxon>
        <taxon>Endopterygota</taxon>
        <taxon>Lepidoptera</taxon>
        <taxon>Glossata</taxon>
        <taxon>Ditrysia</taxon>
        <taxon>Papilionoidea</taxon>
        <taxon>Papilionidae</taxon>
        <taxon>Papilioninae</taxon>
        <taxon>Papilio</taxon>
    </lineage>
</organism>
<keyword evidence="2" id="KW-1185">Reference proteome</keyword>
<evidence type="ECO:0000313" key="1">
    <source>
        <dbReference type="EMBL" id="KPJ06690.1"/>
    </source>
</evidence>
<protein>
    <submittedName>
        <fullName evidence="1">Uncharacterized protein</fullName>
    </submittedName>
</protein>
<proteinExistence type="predicted"/>
<name>A0A194QNY8_PAPMA</name>
<evidence type="ECO:0000313" key="2">
    <source>
        <dbReference type="Proteomes" id="UP000053240"/>
    </source>
</evidence>
<gene>
    <name evidence="1" type="ORF">RR48_11737</name>
</gene>
<reference evidence="1 2" key="1">
    <citation type="journal article" date="2015" name="Nat. Commun.">
        <title>Outbred genome sequencing and CRISPR/Cas9 gene editing in butterflies.</title>
        <authorList>
            <person name="Li X."/>
            <person name="Fan D."/>
            <person name="Zhang W."/>
            <person name="Liu G."/>
            <person name="Zhang L."/>
            <person name="Zhao L."/>
            <person name="Fang X."/>
            <person name="Chen L."/>
            <person name="Dong Y."/>
            <person name="Chen Y."/>
            <person name="Ding Y."/>
            <person name="Zhao R."/>
            <person name="Feng M."/>
            <person name="Zhu Y."/>
            <person name="Feng Y."/>
            <person name="Jiang X."/>
            <person name="Zhu D."/>
            <person name="Xiang H."/>
            <person name="Feng X."/>
            <person name="Li S."/>
            <person name="Wang J."/>
            <person name="Zhang G."/>
            <person name="Kronforst M.R."/>
            <person name="Wang W."/>
        </authorList>
    </citation>
    <scope>NUCLEOTIDE SEQUENCE [LARGE SCALE GENOMIC DNA]</scope>
    <source>
        <strain evidence="1">Ya'a_city_454_Pm</strain>
        <tissue evidence="1">Whole body</tissue>
    </source>
</reference>
<accession>A0A194QNY8</accession>